<reference evidence="4 5" key="1">
    <citation type="journal article" date="2023" name="G3 (Bethesda)">
        <title>A chromosome-length genome assembly and annotation of blackberry (Rubus argutus, cv. 'Hillquist').</title>
        <authorList>
            <person name="Bruna T."/>
            <person name="Aryal R."/>
            <person name="Dudchenko O."/>
            <person name="Sargent D.J."/>
            <person name="Mead D."/>
            <person name="Buti M."/>
            <person name="Cavallini A."/>
            <person name="Hytonen T."/>
            <person name="Andres J."/>
            <person name="Pham M."/>
            <person name="Weisz D."/>
            <person name="Mascagni F."/>
            <person name="Usai G."/>
            <person name="Natali L."/>
            <person name="Bassil N."/>
            <person name="Fernandez G.E."/>
            <person name="Lomsadze A."/>
            <person name="Armour M."/>
            <person name="Olukolu B."/>
            <person name="Poorten T."/>
            <person name="Britton C."/>
            <person name="Davik J."/>
            <person name="Ashrafi H."/>
            <person name="Aiden E.L."/>
            <person name="Borodovsky M."/>
            <person name="Worthington M."/>
        </authorList>
    </citation>
    <scope>NUCLEOTIDE SEQUENCE [LARGE SCALE GENOMIC DNA]</scope>
    <source>
        <strain evidence="4">PI 553951</strain>
    </source>
</reference>
<keyword evidence="2" id="KW-0812">Transmembrane</keyword>
<proteinExistence type="predicted"/>
<feature type="transmembrane region" description="Helical" evidence="2">
    <location>
        <begin position="328"/>
        <end position="345"/>
    </location>
</feature>
<dbReference type="PROSITE" id="PS00636">
    <property type="entry name" value="DNAJ_1"/>
    <property type="match status" value="1"/>
</dbReference>
<feature type="compositionally biased region" description="Low complexity" evidence="1">
    <location>
        <begin position="94"/>
        <end position="105"/>
    </location>
</feature>
<keyword evidence="5" id="KW-1185">Reference proteome</keyword>
<protein>
    <recommendedName>
        <fullName evidence="3">J domain-containing protein</fullName>
    </recommendedName>
</protein>
<name>A0AAW1XDQ1_RUBAR</name>
<feature type="compositionally biased region" description="Basic residues" evidence="1">
    <location>
        <begin position="726"/>
        <end position="736"/>
    </location>
</feature>
<dbReference type="CDD" id="cd06257">
    <property type="entry name" value="DnaJ"/>
    <property type="match status" value="1"/>
</dbReference>
<comment type="caution">
    <text evidence="4">The sequence shown here is derived from an EMBL/GenBank/DDBJ whole genome shotgun (WGS) entry which is preliminary data.</text>
</comment>
<dbReference type="AlphaFoldDB" id="A0AAW1XDQ1"/>
<feature type="compositionally biased region" description="Polar residues" evidence="1">
    <location>
        <begin position="52"/>
        <end position="68"/>
    </location>
</feature>
<dbReference type="SUPFAM" id="SSF46565">
    <property type="entry name" value="Chaperone J-domain"/>
    <property type="match status" value="1"/>
</dbReference>
<dbReference type="PANTHER" id="PTHR45270:SF4">
    <property type="entry name" value="CHAPERONE DNAJ-DOMAIN SUPERFAMILY PROTEIN"/>
    <property type="match status" value="1"/>
</dbReference>
<dbReference type="InterPro" id="IPR001623">
    <property type="entry name" value="DnaJ_domain"/>
</dbReference>
<feature type="compositionally biased region" description="Polar residues" evidence="1">
    <location>
        <begin position="1"/>
        <end position="10"/>
    </location>
</feature>
<feature type="region of interest" description="Disordered" evidence="1">
    <location>
        <begin position="1"/>
        <end position="130"/>
    </location>
</feature>
<dbReference type="PROSITE" id="PS50076">
    <property type="entry name" value="DNAJ_2"/>
    <property type="match status" value="1"/>
</dbReference>
<dbReference type="Pfam" id="PF00226">
    <property type="entry name" value="DnaJ"/>
    <property type="match status" value="1"/>
</dbReference>
<dbReference type="PANTHER" id="PTHR45270">
    <property type="entry name" value="OS03G0832900 PROTEIN"/>
    <property type="match status" value="1"/>
</dbReference>
<feature type="transmembrane region" description="Helical" evidence="2">
    <location>
        <begin position="243"/>
        <end position="263"/>
    </location>
</feature>
<keyword evidence="2" id="KW-0472">Membrane</keyword>
<dbReference type="InterPro" id="IPR036869">
    <property type="entry name" value="J_dom_sf"/>
</dbReference>
<feature type="region of interest" description="Disordered" evidence="1">
    <location>
        <begin position="705"/>
        <end position="736"/>
    </location>
</feature>
<feature type="region of interest" description="Disordered" evidence="1">
    <location>
        <begin position="651"/>
        <end position="674"/>
    </location>
</feature>
<dbReference type="InterPro" id="IPR018253">
    <property type="entry name" value="DnaJ_domain_CS"/>
</dbReference>
<keyword evidence="2" id="KW-1133">Transmembrane helix</keyword>
<feature type="compositionally biased region" description="Polar residues" evidence="1">
    <location>
        <begin position="651"/>
        <end position="667"/>
    </location>
</feature>
<organism evidence="4 5">
    <name type="scientific">Rubus argutus</name>
    <name type="common">Southern blackberry</name>
    <dbReference type="NCBI Taxonomy" id="59490"/>
    <lineage>
        <taxon>Eukaryota</taxon>
        <taxon>Viridiplantae</taxon>
        <taxon>Streptophyta</taxon>
        <taxon>Embryophyta</taxon>
        <taxon>Tracheophyta</taxon>
        <taxon>Spermatophyta</taxon>
        <taxon>Magnoliopsida</taxon>
        <taxon>eudicotyledons</taxon>
        <taxon>Gunneridae</taxon>
        <taxon>Pentapetalae</taxon>
        <taxon>rosids</taxon>
        <taxon>fabids</taxon>
        <taxon>Rosales</taxon>
        <taxon>Rosaceae</taxon>
        <taxon>Rosoideae</taxon>
        <taxon>Rosoideae incertae sedis</taxon>
        <taxon>Rubus</taxon>
    </lineage>
</organism>
<dbReference type="Proteomes" id="UP001457282">
    <property type="component" value="Unassembled WGS sequence"/>
</dbReference>
<dbReference type="Gene3D" id="1.10.287.110">
    <property type="entry name" value="DnaJ domain"/>
    <property type="match status" value="1"/>
</dbReference>
<evidence type="ECO:0000313" key="5">
    <source>
        <dbReference type="Proteomes" id="UP001457282"/>
    </source>
</evidence>
<feature type="domain" description="J" evidence="3">
    <location>
        <begin position="443"/>
        <end position="510"/>
    </location>
</feature>
<dbReference type="SMART" id="SM00271">
    <property type="entry name" value="DnaJ"/>
    <property type="match status" value="1"/>
</dbReference>
<dbReference type="Pfam" id="PF14901">
    <property type="entry name" value="Jiv90"/>
    <property type="match status" value="1"/>
</dbReference>
<dbReference type="InterPro" id="IPR032843">
    <property type="entry name" value="Jiv"/>
</dbReference>
<evidence type="ECO:0000256" key="1">
    <source>
        <dbReference type="SAM" id="MobiDB-lite"/>
    </source>
</evidence>
<sequence>MARKANQQKNGVDRQTPKPKKKGSDSGCTPAETKGNEKASEVKVFPGEELSNGDQPSSPLSASASKNNRAGDENKTKQKSGKSLRKEKQGTDPMQGQGQSMSSGSDFGNCNGNNEAPSMREHNGPLPHCDLRRKHAKRKSGYSLNRHVKNLMEWVESSDSVLIRKLRASTLSILKVANAWLQRHKPMFLTITSKILNGRDYVKTKIDLAYPIVMKWLMQLGSVLFIISMLWLDFTLRGIDSFVRMGTTSLFSVIWFSILSVVSMVGVFKFLIVLVSAALVGVFIGFMLAILLVALSGALFLWLYGSFWTTVLVIVSGGLAFTLSHERVALLIATVYSVYCAWTYVGWLGLLLGLNLSFISSDCLIYFLKNNVNQNRRPTGSPEQTSGMHDQPGFFNGEPMRASSSENGPWFSADRSPGVASTSGADSELTSEDEIVRLLNCTDHYSVLGFSRYEDVDVALLKREYKKKAMLVHPDKNMGNEKAAEAFKKLQNAYEVLLDSLKRKAYDDELRSQELLNIFRRFKSASQKNGGHGFFPSGFGSPDADGEDPFGDSRRIACNKCNNFHTWALTRKPKSQARWCQDCRDFHQAKDGDGWVEQSSQPFFFGLLQKVNTPSAFVCADSKIYNASEWYICQGMRCPANTHKPSFHVNTSVTSTKHNTGKGTSSGQRGGRMPASMEECMTEEEFVEWLQNAMQTGMYENFCASTSTESPSAKSGNGTKTSGSANKRKKKGKKQW</sequence>
<evidence type="ECO:0000313" key="4">
    <source>
        <dbReference type="EMBL" id="KAK9934018.1"/>
    </source>
</evidence>
<gene>
    <name evidence="4" type="ORF">M0R45_021184</name>
</gene>
<feature type="compositionally biased region" description="Polar residues" evidence="1">
    <location>
        <begin position="705"/>
        <end position="725"/>
    </location>
</feature>
<evidence type="ECO:0000259" key="3">
    <source>
        <dbReference type="PROSITE" id="PS50076"/>
    </source>
</evidence>
<feature type="region of interest" description="Disordered" evidence="1">
    <location>
        <begin position="401"/>
        <end position="427"/>
    </location>
</feature>
<evidence type="ECO:0000256" key="2">
    <source>
        <dbReference type="SAM" id="Phobius"/>
    </source>
</evidence>
<dbReference type="PRINTS" id="PR00625">
    <property type="entry name" value="JDOMAIN"/>
</dbReference>
<feature type="transmembrane region" description="Helical" evidence="2">
    <location>
        <begin position="301"/>
        <end position="321"/>
    </location>
</feature>
<feature type="compositionally biased region" description="Polar residues" evidence="1">
    <location>
        <begin position="106"/>
        <end position="116"/>
    </location>
</feature>
<accession>A0AAW1XDQ1</accession>
<feature type="transmembrane region" description="Helical" evidence="2">
    <location>
        <begin position="208"/>
        <end position="231"/>
    </location>
</feature>
<dbReference type="EMBL" id="JBEDUW010000004">
    <property type="protein sequence ID" value="KAK9934018.1"/>
    <property type="molecule type" value="Genomic_DNA"/>
</dbReference>
<feature type="transmembrane region" description="Helical" evidence="2">
    <location>
        <begin position="270"/>
        <end position="295"/>
    </location>
</feature>